<evidence type="ECO:0000256" key="7">
    <source>
        <dbReference type="ARBA" id="ARBA00023180"/>
    </source>
</evidence>
<comment type="caution">
    <text evidence="13">The sequence shown here is derived from an EMBL/GenBank/DDBJ whole genome shotgun (WGS) entry which is preliminary data.</text>
</comment>
<keyword evidence="2 11" id="KW-0812">Transmembrane</keyword>
<evidence type="ECO:0000313" key="13">
    <source>
        <dbReference type="EMBL" id="CAJ1968193.1"/>
    </source>
</evidence>
<feature type="transmembrane region" description="Helical" evidence="11">
    <location>
        <begin position="701"/>
        <end position="721"/>
    </location>
</feature>
<keyword evidence="5 11" id="KW-0472">Membrane</keyword>
<sequence>MIIHFLSHKANAQRECVSDIDCAALYRQGSTCLASGQCSNPFIDGCLKSMKPQSEDQRIRLCNSDDDTAEERNCRTSPLNYPEIRIHNQDWEAAIFFSWIIQISLMEFLDVPVTIGVGRDTQESSFYHIENNLPFSSTSYSWDGIRKANELGGNCLLTDEDCVNLITDVWASQVDVMAKEYADGQLDNSDGNGQVEKLSWWVPKYTAVRYPFTVTHLGLSQNHHRVAEIFKRPTAWGDYCNEVSPNNCTVPDGVAEMYPNQDDAGKYFASGYIGHFRATAENNCTGVVNNNTCTGHVVAPPCTWSTFIETQTYWLDLALKSSGPSYVNGGYTYSEMIQIWNAANATQSDVMMQWAEPDTVVEVYRNTGAEFTKVYLPTPSLQCEAARPTTEERCSEDPVVRRGTMAGACDNSAHITKKAIAISLRDSTLALPPAEQSPAYSFIQNFNIDQLHINEMLSHYGAGGRTGYAAREAVCTWIANNTEYLQRLMPPNHPKVFQSRDEHEEIATILAYSLGFVALVYILLSTTITFRKRKTAVFVYAQAQFVFVILFGLLLVAVGAILHGMEPDDVICCSRIGLVSLGYTFQLVALIVKVTALNGSMKASQQRRRVKINPSQLYTSVMILSLLLGFYLIIWMAVDPPKSTEIWTQEPDSITVTSHFGCRSESQYWHTAYIVWEGMLVLWASAVAFQTRHIEGEFNESTSLGMMSYSHFVFLMIRVMVSVVFEGEDHTRSLATSVLLSVDIIAAITIYLVPKMVSSGCSIQELGSRSRLSFSGSFQAVVGTNMPLVPITEKPQRFTSGATASMSSFSGMDRISMLSGAEETESHAAGGEESKANPKSPSGGNGLHGKQAALNQMHPRSSVSHWATGGSTESLNTSNGGSPIVATQQRKQQVNNHKPTPATDNGQAMAALKQQIWQLKKSLVRKDEENEDLQQMILFLQDTQTAQEEEIQRLSVMNT</sequence>
<dbReference type="PANTHER" id="PTHR10519">
    <property type="entry name" value="GABA-B RECEPTOR"/>
    <property type="match status" value="1"/>
</dbReference>
<feature type="transmembrane region" description="Helical" evidence="11">
    <location>
        <begin position="506"/>
        <end position="524"/>
    </location>
</feature>
<feature type="coiled-coil region" evidence="9">
    <location>
        <begin position="909"/>
        <end position="943"/>
    </location>
</feature>
<dbReference type="PROSITE" id="PS50259">
    <property type="entry name" value="G_PROTEIN_RECEP_F3_4"/>
    <property type="match status" value="1"/>
</dbReference>
<dbReference type="GO" id="GO:0004965">
    <property type="term" value="F:G protein-coupled GABA receptor activity"/>
    <property type="evidence" value="ECO:0007669"/>
    <property type="project" value="InterPro"/>
</dbReference>
<evidence type="ECO:0000256" key="4">
    <source>
        <dbReference type="ARBA" id="ARBA00023040"/>
    </source>
</evidence>
<feature type="transmembrane region" description="Helical" evidence="11">
    <location>
        <begin position="576"/>
        <end position="596"/>
    </location>
</feature>
<evidence type="ECO:0000256" key="9">
    <source>
        <dbReference type="SAM" id="Coils"/>
    </source>
</evidence>
<dbReference type="GO" id="GO:0038039">
    <property type="term" value="C:G protein-coupled receptor heterodimeric complex"/>
    <property type="evidence" value="ECO:0007669"/>
    <property type="project" value="TreeGrafter"/>
</dbReference>
<dbReference type="AlphaFoldDB" id="A0AAD2JP02"/>
<keyword evidence="8" id="KW-0807">Transducer</keyword>
<dbReference type="InterPro" id="IPR017978">
    <property type="entry name" value="GPCR_3_C"/>
</dbReference>
<evidence type="ECO:0000313" key="14">
    <source>
        <dbReference type="Proteomes" id="UP001295423"/>
    </source>
</evidence>
<feature type="compositionally biased region" description="Basic and acidic residues" evidence="10">
    <location>
        <begin position="824"/>
        <end position="836"/>
    </location>
</feature>
<evidence type="ECO:0000256" key="8">
    <source>
        <dbReference type="ARBA" id="ARBA00023224"/>
    </source>
</evidence>
<feature type="transmembrane region" description="Helical" evidence="11">
    <location>
        <begin position="668"/>
        <end position="689"/>
    </location>
</feature>
<evidence type="ECO:0000256" key="3">
    <source>
        <dbReference type="ARBA" id="ARBA00022989"/>
    </source>
</evidence>
<keyword evidence="9" id="KW-0175">Coiled coil</keyword>
<feature type="compositionally biased region" description="Polar residues" evidence="10">
    <location>
        <begin position="858"/>
        <end position="905"/>
    </location>
</feature>
<keyword evidence="14" id="KW-1185">Reference proteome</keyword>
<proteinExistence type="predicted"/>
<keyword evidence="7" id="KW-0325">Glycoprotein</keyword>
<evidence type="ECO:0000259" key="12">
    <source>
        <dbReference type="PROSITE" id="PS50259"/>
    </source>
</evidence>
<feature type="transmembrane region" description="Helical" evidence="11">
    <location>
        <begin position="545"/>
        <end position="564"/>
    </location>
</feature>
<feature type="transmembrane region" description="Helical" evidence="11">
    <location>
        <begin position="733"/>
        <end position="753"/>
    </location>
</feature>
<evidence type="ECO:0000256" key="10">
    <source>
        <dbReference type="SAM" id="MobiDB-lite"/>
    </source>
</evidence>
<gene>
    <name evidence="13" type="ORF">CYCCA115_LOCUS23124</name>
</gene>
<organism evidence="13 14">
    <name type="scientific">Cylindrotheca closterium</name>
    <dbReference type="NCBI Taxonomy" id="2856"/>
    <lineage>
        <taxon>Eukaryota</taxon>
        <taxon>Sar</taxon>
        <taxon>Stramenopiles</taxon>
        <taxon>Ochrophyta</taxon>
        <taxon>Bacillariophyta</taxon>
        <taxon>Bacillariophyceae</taxon>
        <taxon>Bacillariophycidae</taxon>
        <taxon>Bacillariales</taxon>
        <taxon>Bacillariaceae</taxon>
        <taxon>Cylindrotheca</taxon>
    </lineage>
</organism>
<keyword evidence="6" id="KW-0675">Receptor</keyword>
<protein>
    <recommendedName>
        <fullName evidence="12">G-protein coupled receptors family 3 profile domain-containing protein</fullName>
    </recommendedName>
</protein>
<comment type="subcellular location">
    <subcellularLocation>
        <location evidence="1">Membrane</location>
        <topology evidence="1">Multi-pass membrane protein</topology>
    </subcellularLocation>
</comment>
<name>A0AAD2JP02_9STRA</name>
<evidence type="ECO:0000256" key="2">
    <source>
        <dbReference type="ARBA" id="ARBA00022692"/>
    </source>
</evidence>
<evidence type="ECO:0000256" key="5">
    <source>
        <dbReference type="ARBA" id="ARBA00023136"/>
    </source>
</evidence>
<evidence type="ECO:0000256" key="6">
    <source>
        <dbReference type="ARBA" id="ARBA00023170"/>
    </source>
</evidence>
<keyword evidence="3 11" id="KW-1133">Transmembrane helix</keyword>
<dbReference type="InterPro" id="IPR002455">
    <property type="entry name" value="GPCR3_GABA-B"/>
</dbReference>
<keyword evidence="4" id="KW-0297">G-protein coupled receptor</keyword>
<reference evidence="13" key="1">
    <citation type="submission" date="2023-08" db="EMBL/GenBank/DDBJ databases">
        <authorList>
            <person name="Audoor S."/>
            <person name="Bilcke G."/>
        </authorList>
    </citation>
    <scope>NUCLEOTIDE SEQUENCE</scope>
</reference>
<feature type="domain" description="G-protein coupled receptors family 3 profile" evidence="12">
    <location>
        <begin position="507"/>
        <end position="756"/>
    </location>
</feature>
<dbReference type="PANTHER" id="PTHR10519:SF20">
    <property type="entry name" value="G-PROTEIN COUPLED RECEPTOR 156-RELATED"/>
    <property type="match status" value="1"/>
</dbReference>
<dbReference type="Proteomes" id="UP001295423">
    <property type="component" value="Unassembled WGS sequence"/>
</dbReference>
<feature type="transmembrane region" description="Helical" evidence="11">
    <location>
        <begin position="617"/>
        <end position="638"/>
    </location>
</feature>
<dbReference type="EMBL" id="CAKOGP040002369">
    <property type="protein sequence ID" value="CAJ1968193.1"/>
    <property type="molecule type" value="Genomic_DNA"/>
</dbReference>
<evidence type="ECO:0000256" key="1">
    <source>
        <dbReference type="ARBA" id="ARBA00004141"/>
    </source>
</evidence>
<dbReference type="Pfam" id="PF00003">
    <property type="entry name" value="7tm_3"/>
    <property type="match status" value="1"/>
</dbReference>
<accession>A0AAD2JP02</accession>
<evidence type="ECO:0000256" key="11">
    <source>
        <dbReference type="SAM" id="Phobius"/>
    </source>
</evidence>
<feature type="region of interest" description="Disordered" evidence="10">
    <location>
        <begin position="819"/>
        <end position="905"/>
    </location>
</feature>